<evidence type="ECO:0000313" key="3">
    <source>
        <dbReference type="EMBL" id="NGZ86687.1"/>
    </source>
</evidence>
<gene>
    <name evidence="3" type="ORF">GW587_20785</name>
</gene>
<name>A0ABX0FQE9_9BURK</name>
<reference evidence="3 4" key="1">
    <citation type="submission" date="2020-01" db="EMBL/GenBank/DDBJ databases">
        <authorList>
            <person name="Lee S.D."/>
        </authorList>
    </citation>
    <scope>NUCLEOTIDE SEQUENCE [LARGE SCALE GENOMIC DNA]</scope>
    <source>
        <strain evidence="3 4">SAP-35</strain>
    </source>
</reference>
<dbReference type="Proteomes" id="UP000666369">
    <property type="component" value="Unassembled WGS sequence"/>
</dbReference>
<dbReference type="RefSeq" id="WP_166106521.1">
    <property type="nucleotide sequence ID" value="NZ_JAADJT010000009.1"/>
</dbReference>
<evidence type="ECO:0000313" key="4">
    <source>
        <dbReference type="Proteomes" id="UP000666369"/>
    </source>
</evidence>
<evidence type="ECO:0000256" key="1">
    <source>
        <dbReference type="SAM" id="MobiDB-lite"/>
    </source>
</evidence>
<protein>
    <submittedName>
        <fullName evidence="3">DUF4124 domain-containing protein</fullName>
    </submittedName>
</protein>
<feature type="transmembrane region" description="Helical" evidence="2">
    <location>
        <begin position="6"/>
        <end position="28"/>
    </location>
</feature>
<accession>A0ABX0FQE9</accession>
<evidence type="ECO:0000256" key="2">
    <source>
        <dbReference type="SAM" id="Phobius"/>
    </source>
</evidence>
<proteinExistence type="predicted"/>
<keyword evidence="4" id="KW-1185">Reference proteome</keyword>
<feature type="compositionally biased region" description="Basic and acidic residues" evidence="1">
    <location>
        <begin position="96"/>
        <end position="107"/>
    </location>
</feature>
<keyword evidence="2" id="KW-1133">Transmembrane helix</keyword>
<feature type="region of interest" description="Disordered" evidence="1">
    <location>
        <begin position="96"/>
        <end position="125"/>
    </location>
</feature>
<organism evidence="3 4">
    <name type="scientific">Duganella aceris</name>
    <dbReference type="NCBI Taxonomy" id="2703883"/>
    <lineage>
        <taxon>Bacteria</taxon>
        <taxon>Pseudomonadati</taxon>
        <taxon>Pseudomonadota</taxon>
        <taxon>Betaproteobacteria</taxon>
        <taxon>Burkholderiales</taxon>
        <taxon>Oxalobacteraceae</taxon>
        <taxon>Telluria group</taxon>
        <taxon>Duganella</taxon>
    </lineage>
</organism>
<dbReference type="EMBL" id="JAADJT010000009">
    <property type="protein sequence ID" value="NGZ86687.1"/>
    <property type="molecule type" value="Genomic_DNA"/>
</dbReference>
<reference evidence="4" key="2">
    <citation type="submission" date="2023-07" db="EMBL/GenBank/DDBJ databases">
        <title>Duganella aceri sp. nov., isolated from tree sap.</title>
        <authorList>
            <person name="Kim I.S."/>
        </authorList>
    </citation>
    <scope>NUCLEOTIDE SEQUENCE [LARGE SCALE GENOMIC DNA]</scope>
    <source>
        <strain evidence="4">SAP-35</strain>
    </source>
</reference>
<comment type="caution">
    <text evidence="3">The sequence shown here is derived from an EMBL/GenBank/DDBJ whole genome shotgun (WGS) entry which is preliminary data.</text>
</comment>
<sequence length="125" mass="12986">MHGKQRGIGLIQVAIVMASLAAVAMAFLMSARHERNFFAEGLAKLTGKPAATPVAEIIAPAAPAGVLRKCVVDGKTVLSDVACKDGKVVKAIDTRGIEAPKVPKPDPAESAPQSATDKMIEKATR</sequence>
<keyword evidence="2" id="KW-0812">Transmembrane</keyword>
<keyword evidence="2" id="KW-0472">Membrane</keyword>